<protein>
    <submittedName>
        <fullName evidence="2">Uncharacterized protein</fullName>
    </submittedName>
</protein>
<accession>A0A3E3E480</accession>
<dbReference type="EMBL" id="QUSK01000013">
    <property type="protein sequence ID" value="RGD76379.1"/>
    <property type="molecule type" value="Genomic_DNA"/>
</dbReference>
<gene>
    <name evidence="2" type="ORF">DXC78_06735</name>
</gene>
<comment type="caution">
    <text evidence="2">The sequence shown here is derived from an EMBL/GenBank/DDBJ whole genome shotgun (WGS) entry which is preliminary data.</text>
</comment>
<dbReference type="AlphaFoldDB" id="A0A3E3E480"/>
<proteinExistence type="predicted"/>
<feature type="transmembrane region" description="Helical" evidence="1">
    <location>
        <begin position="41"/>
        <end position="66"/>
    </location>
</feature>
<reference evidence="2 3" key="1">
    <citation type="submission" date="2018-08" db="EMBL/GenBank/DDBJ databases">
        <title>A genome reference for cultivated species of the human gut microbiota.</title>
        <authorList>
            <person name="Zou Y."/>
            <person name="Xue W."/>
            <person name="Luo G."/>
        </authorList>
    </citation>
    <scope>NUCLEOTIDE SEQUENCE [LARGE SCALE GENOMIC DNA]</scope>
    <source>
        <strain evidence="2 3">TF08-11</strain>
    </source>
</reference>
<sequence length="67" mass="7364">MNKLPEKDFLHTEAFKWCNSEVKASEENHQKIIVIDGSPGVVGYVAAGCTFITMIMSLITGFVVIFG</sequence>
<organism evidence="2 3">
    <name type="scientific">Faecalicoccus pleomorphus</name>
    <dbReference type="NCBI Taxonomy" id="1323"/>
    <lineage>
        <taxon>Bacteria</taxon>
        <taxon>Bacillati</taxon>
        <taxon>Bacillota</taxon>
        <taxon>Erysipelotrichia</taxon>
        <taxon>Erysipelotrichales</taxon>
        <taxon>Erysipelotrichaceae</taxon>
        <taxon>Faecalicoccus</taxon>
    </lineage>
</organism>
<evidence type="ECO:0000313" key="2">
    <source>
        <dbReference type="EMBL" id="RGD76379.1"/>
    </source>
</evidence>
<dbReference type="Proteomes" id="UP000260721">
    <property type="component" value="Unassembled WGS sequence"/>
</dbReference>
<evidence type="ECO:0000256" key="1">
    <source>
        <dbReference type="SAM" id="Phobius"/>
    </source>
</evidence>
<keyword evidence="1" id="KW-0472">Membrane</keyword>
<keyword evidence="1" id="KW-1133">Transmembrane helix</keyword>
<name>A0A3E3E480_9FIRM</name>
<evidence type="ECO:0000313" key="3">
    <source>
        <dbReference type="Proteomes" id="UP000260721"/>
    </source>
</evidence>
<dbReference type="RefSeq" id="WP_117446317.1">
    <property type="nucleotide sequence ID" value="NZ_QUSK01000013.1"/>
</dbReference>
<keyword evidence="1" id="KW-0812">Transmembrane</keyword>